<dbReference type="Proteomes" id="UP000566663">
    <property type="component" value="Unassembled WGS sequence"/>
</dbReference>
<protein>
    <submittedName>
        <fullName evidence="1">Uncharacterized protein</fullName>
    </submittedName>
</protein>
<evidence type="ECO:0000313" key="1">
    <source>
        <dbReference type="EMBL" id="MBB5292520.1"/>
    </source>
</evidence>
<proteinExistence type="predicted"/>
<gene>
    <name evidence="1" type="ORF">HNQ67_002044</name>
</gene>
<accession>A0A7W8HZ77</accession>
<organism evidence="1 2">
    <name type="scientific">Brevundimonas basaltis</name>
    <dbReference type="NCBI Taxonomy" id="472166"/>
    <lineage>
        <taxon>Bacteria</taxon>
        <taxon>Pseudomonadati</taxon>
        <taxon>Pseudomonadota</taxon>
        <taxon>Alphaproteobacteria</taxon>
        <taxon>Caulobacterales</taxon>
        <taxon>Caulobacteraceae</taxon>
        <taxon>Brevundimonas</taxon>
    </lineage>
</organism>
<name>A0A7W8HZ77_9CAUL</name>
<dbReference type="EMBL" id="JACHFZ010000004">
    <property type="protein sequence ID" value="MBB5292520.1"/>
    <property type="molecule type" value="Genomic_DNA"/>
</dbReference>
<keyword evidence="2" id="KW-1185">Reference proteome</keyword>
<reference evidence="1 2" key="1">
    <citation type="submission" date="2020-08" db="EMBL/GenBank/DDBJ databases">
        <title>Genomic Encyclopedia of Type Strains, Phase IV (KMG-IV): sequencing the most valuable type-strain genomes for metagenomic binning, comparative biology and taxonomic classification.</title>
        <authorList>
            <person name="Goeker M."/>
        </authorList>
    </citation>
    <scope>NUCLEOTIDE SEQUENCE [LARGE SCALE GENOMIC DNA]</scope>
    <source>
        <strain evidence="1 2">DSM 25335</strain>
    </source>
</reference>
<comment type="caution">
    <text evidence="1">The sequence shown here is derived from an EMBL/GenBank/DDBJ whole genome shotgun (WGS) entry which is preliminary data.</text>
</comment>
<evidence type="ECO:0000313" key="2">
    <source>
        <dbReference type="Proteomes" id="UP000566663"/>
    </source>
</evidence>
<sequence length="63" mass="6692">MASRRAAGTGLSKALRAAGRDAVNLFGLIAAQIDPQPCVYFDVLFSFAPCGRFSAFLRLTAVN</sequence>
<dbReference type="AlphaFoldDB" id="A0A7W8HZ77"/>